<dbReference type="InterPro" id="IPR014325">
    <property type="entry name" value="RNA_pol_sigma-E_actinobac"/>
</dbReference>
<dbReference type="Gene3D" id="1.10.10.10">
    <property type="entry name" value="Winged helix-like DNA-binding domain superfamily/Winged helix DNA-binding domain"/>
    <property type="match status" value="1"/>
</dbReference>
<evidence type="ECO:0000256" key="4">
    <source>
        <dbReference type="ARBA" id="ARBA00023125"/>
    </source>
</evidence>
<dbReference type="NCBIfam" id="TIGR02983">
    <property type="entry name" value="SigE-fam_strep"/>
    <property type="match status" value="1"/>
</dbReference>
<keyword evidence="5" id="KW-0804">Transcription</keyword>
<gene>
    <name evidence="8" type="ORF">ACFQ4H_02460</name>
</gene>
<organism evidence="8 9">
    <name type="scientific">Micromonospora sonneratiae</name>
    <dbReference type="NCBI Taxonomy" id="1184706"/>
    <lineage>
        <taxon>Bacteria</taxon>
        <taxon>Bacillati</taxon>
        <taxon>Actinomycetota</taxon>
        <taxon>Actinomycetes</taxon>
        <taxon>Micromonosporales</taxon>
        <taxon>Micromonosporaceae</taxon>
        <taxon>Micromonospora</taxon>
    </lineage>
</organism>
<reference evidence="9" key="1">
    <citation type="journal article" date="2019" name="Int. J. Syst. Evol. Microbiol.">
        <title>The Global Catalogue of Microorganisms (GCM) 10K type strain sequencing project: providing services to taxonomists for standard genome sequencing and annotation.</title>
        <authorList>
            <consortium name="The Broad Institute Genomics Platform"/>
            <consortium name="The Broad Institute Genome Sequencing Center for Infectious Disease"/>
            <person name="Wu L."/>
            <person name="Ma J."/>
        </authorList>
    </citation>
    <scope>NUCLEOTIDE SEQUENCE [LARGE SCALE GENOMIC DNA]</scope>
    <source>
        <strain evidence="9">JCM 31037</strain>
    </source>
</reference>
<dbReference type="InterPro" id="IPR013325">
    <property type="entry name" value="RNA_pol_sigma_r2"/>
</dbReference>
<dbReference type="Pfam" id="PF08281">
    <property type="entry name" value="Sigma70_r4_2"/>
    <property type="match status" value="1"/>
</dbReference>
<comment type="similarity">
    <text evidence="1">Belongs to the sigma-70 factor family. ECF subfamily.</text>
</comment>
<proteinExistence type="inferred from homology"/>
<accession>A0ABW3Y8N3</accession>
<evidence type="ECO:0000256" key="2">
    <source>
        <dbReference type="ARBA" id="ARBA00023015"/>
    </source>
</evidence>
<dbReference type="Gene3D" id="1.10.1740.10">
    <property type="match status" value="1"/>
</dbReference>
<dbReference type="PANTHER" id="PTHR43133:SF50">
    <property type="entry name" value="ECF RNA POLYMERASE SIGMA FACTOR SIGM"/>
    <property type="match status" value="1"/>
</dbReference>
<keyword evidence="4" id="KW-0238">DNA-binding</keyword>
<keyword evidence="9" id="KW-1185">Reference proteome</keyword>
<dbReference type="SUPFAM" id="SSF88659">
    <property type="entry name" value="Sigma3 and sigma4 domains of RNA polymerase sigma factors"/>
    <property type="match status" value="1"/>
</dbReference>
<evidence type="ECO:0000259" key="6">
    <source>
        <dbReference type="Pfam" id="PF04542"/>
    </source>
</evidence>
<evidence type="ECO:0000256" key="5">
    <source>
        <dbReference type="ARBA" id="ARBA00023163"/>
    </source>
</evidence>
<keyword evidence="3" id="KW-0731">Sigma factor</keyword>
<dbReference type="InterPro" id="IPR014284">
    <property type="entry name" value="RNA_pol_sigma-70_dom"/>
</dbReference>
<protein>
    <submittedName>
        <fullName evidence="8">SigE family RNA polymerase sigma factor</fullName>
    </submittedName>
</protein>
<dbReference type="InterPro" id="IPR013249">
    <property type="entry name" value="RNA_pol_sigma70_r4_t2"/>
</dbReference>
<name>A0ABW3Y8N3_9ACTN</name>
<evidence type="ECO:0000256" key="1">
    <source>
        <dbReference type="ARBA" id="ARBA00010641"/>
    </source>
</evidence>
<dbReference type="InterPro" id="IPR007627">
    <property type="entry name" value="RNA_pol_sigma70_r2"/>
</dbReference>
<evidence type="ECO:0000256" key="3">
    <source>
        <dbReference type="ARBA" id="ARBA00023082"/>
    </source>
</evidence>
<dbReference type="PANTHER" id="PTHR43133">
    <property type="entry name" value="RNA POLYMERASE ECF-TYPE SIGMA FACTO"/>
    <property type="match status" value="1"/>
</dbReference>
<dbReference type="EMBL" id="JBHTMP010000002">
    <property type="protein sequence ID" value="MFD1319946.1"/>
    <property type="molecule type" value="Genomic_DNA"/>
</dbReference>
<dbReference type="InterPro" id="IPR039425">
    <property type="entry name" value="RNA_pol_sigma-70-like"/>
</dbReference>
<dbReference type="NCBIfam" id="TIGR02937">
    <property type="entry name" value="sigma70-ECF"/>
    <property type="match status" value="1"/>
</dbReference>
<feature type="domain" description="RNA polymerase sigma-70 region 2" evidence="6">
    <location>
        <begin position="20"/>
        <end position="77"/>
    </location>
</feature>
<feature type="domain" description="RNA polymerase sigma factor 70 region 4 type 2" evidence="7">
    <location>
        <begin position="103"/>
        <end position="154"/>
    </location>
</feature>
<keyword evidence="2" id="KW-0805">Transcription regulation</keyword>
<evidence type="ECO:0000259" key="7">
    <source>
        <dbReference type="Pfam" id="PF08281"/>
    </source>
</evidence>
<dbReference type="Proteomes" id="UP001597260">
    <property type="component" value="Unassembled WGS sequence"/>
</dbReference>
<dbReference type="InterPro" id="IPR036388">
    <property type="entry name" value="WH-like_DNA-bd_sf"/>
</dbReference>
<sequence length="173" mass="19333">MTDEQYPGLREFMAARGGSLSRAAYLLTGDHHLAEDLLQSAMMRVLRHWKKVGANGPEAYIRQVIYHLYLSGRRRRRIPEVLTGQVPEPMSADQCPTLALRISLDAALAALSPRQRAVLVLRYYEDLTEADTAVVLNCSVGAVKRYGHEGLARLRLVAPHLLDFGQIVEEVGR</sequence>
<evidence type="ECO:0000313" key="8">
    <source>
        <dbReference type="EMBL" id="MFD1319946.1"/>
    </source>
</evidence>
<dbReference type="RefSeq" id="WP_377566435.1">
    <property type="nucleotide sequence ID" value="NZ_JBHTMP010000002.1"/>
</dbReference>
<comment type="caution">
    <text evidence="8">The sequence shown here is derived from an EMBL/GenBank/DDBJ whole genome shotgun (WGS) entry which is preliminary data.</text>
</comment>
<dbReference type="InterPro" id="IPR013324">
    <property type="entry name" value="RNA_pol_sigma_r3/r4-like"/>
</dbReference>
<dbReference type="Pfam" id="PF04542">
    <property type="entry name" value="Sigma70_r2"/>
    <property type="match status" value="1"/>
</dbReference>
<dbReference type="SUPFAM" id="SSF88946">
    <property type="entry name" value="Sigma2 domain of RNA polymerase sigma factors"/>
    <property type="match status" value="1"/>
</dbReference>
<evidence type="ECO:0000313" key="9">
    <source>
        <dbReference type="Proteomes" id="UP001597260"/>
    </source>
</evidence>
<dbReference type="CDD" id="cd06171">
    <property type="entry name" value="Sigma70_r4"/>
    <property type="match status" value="1"/>
</dbReference>